<evidence type="ECO:0000313" key="3">
    <source>
        <dbReference type="EMBL" id="TWP33004.1"/>
    </source>
</evidence>
<dbReference type="SMART" id="SM00530">
    <property type="entry name" value="HTH_XRE"/>
    <property type="match status" value="1"/>
</dbReference>
<feature type="domain" description="HTH cro/C1-type" evidence="2">
    <location>
        <begin position="26"/>
        <end position="80"/>
    </location>
</feature>
<sequence>MRDDDPSLFDLPGARSRQGRFEPARLTQARVRARMSKTDLAAEVDVSPAAIGQYEAGVNSPRSDVLNRLEHALGVRPGFFSLGRPLARIDTLNAHFRSLRSARVGDRQAALATATLVWELTFALERYVKLPEVDLPEIMSGTAPADAAAVLREHWSLPDGPVKHLAATAESHGIVIAVRPLGEIDAVDAFSVLIVDRPIVITTPRRSKNVFEHRFSIAHEIGHLLLHWDSGDHKHSVSIEREADEFAAALLTPAAAMDGSLPQRLDLAALDRLGRTWGVSPKSLVRRMVERNRTTESSARRAYQRLTMVFDPTTDPTSAYPGEVPTLLTKAAELAADHGAGVPALAEALKLHPTQVRDLLGEIDQRPVLRLIGDEN</sequence>
<dbReference type="GO" id="GO:0003677">
    <property type="term" value="F:DNA binding"/>
    <property type="evidence" value="ECO:0007669"/>
    <property type="project" value="InterPro"/>
</dbReference>
<comment type="similarity">
    <text evidence="1">Belongs to the short-chain fatty acyl-CoA assimilation regulator (ScfR) family.</text>
</comment>
<dbReference type="PANTHER" id="PTHR43236">
    <property type="entry name" value="ANTITOXIN HIGA1"/>
    <property type="match status" value="1"/>
</dbReference>
<dbReference type="PROSITE" id="PS50943">
    <property type="entry name" value="HTH_CROC1"/>
    <property type="match status" value="1"/>
</dbReference>
<dbReference type="EMBL" id="VCQV01000051">
    <property type="protein sequence ID" value="TWP33004.1"/>
    <property type="molecule type" value="Genomic_DNA"/>
</dbReference>
<dbReference type="Gene3D" id="1.10.260.40">
    <property type="entry name" value="lambda repressor-like DNA-binding domains"/>
    <property type="match status" value="1"/>
</dbReference>
<reference evidence="3 4" key="2">
    <citation type="submission" date="2019-08" db="EMBL/GenBank/DDBJ databases">
        <title>Jejuicoccus antrihumi gen. nov., sp. nov., a new member of the family Dermacoccaceae isolated from a cave.</title>
        <authorList>
            <person name="Schumann P."/>
            <person name="Kim I.S."/>
        </authorList>
    </citation>
    <scope>NUCLEOTIDE SEQUENCE [LARGE SCALE GENOMIC DNA]</scope>
    <source>
        <strain evidence="3 4">C5-26</strain>
    </source>
</reference>
<dbReference type="RefSeq" id="WP_146320802.1">
    <property type="nucleotide sequence ID" value="NZ_VCQV01000051.1"/>
</dbReference>
<dbReference type="InterPro" id="IPR052345">
    <property type="entry name" value="Rad_response_metalloprotease"/>
</dbReference>
<dbReference type="InterPro" id="IPR010359">
    <property type="entry name" value="IrrE_HExxH"/>
</dbReference>
<reference evidence="3 4" key="1">
    <citation type="submission" date="2019-05" db="EMBL/GenBank/DDBJ databases">
        <authorList>
            <person name="Lee S.D."/>
        </authorList>
    </citation>
    <scope>NUCLEOTIDE SEQUENCE [LARGE SCALE GENOMIC DNA]</scope>
    <source>
        <strain evidence="3 4">C5-26</strain>
    </source>
</reference>
<dbReference type="InterPro" id="IPR001387">
    <property type="entry name" value="Cro/C1-type_HTH"/>
</dbReference>
<organism evidence="3 4">
    <name type="scientific">Leekyejoonella antrihumi</name>
    <dbReference type="NCBI Taxonomy" id="1660198"/>
    <lineage>
        <taxon>Bacteria</taxon>
        <taxon>Bacillati</taxon>
        <taxon>Actinomycetota</taxon>
        <taxon>Actinomycetes</taxon>
        <taxon>Micrococcales</taxon>
        <taxon>Dermacoccaceae</taxon>
        <taxon>Leekyejoonella</taxon>
    </lineage>
</organism>
<dbReference type="Pfam" id="PF06114">
    <property type="entry name" value="Peptidase_M78"/>
    <property type="match status" value="1"/>
</dbReference>
<comment type="caution">
    <text evidence="3">The sequence shown here is derived from an EMBL/GenBank/DDBJ whole genome shotgun (WGS) entry which is preliminary data.</text>
</comment>
<dbReference type="Gene3D" id="1.10.10.2910">
    <property type="match status" value="1"/>
</dbReference>
<dbReference type="PANTHER" id="PTHR43236:SF1">
    <property type="entry name" value="BLL7220 PROTEIN"/>
    <property type="match status" value="1"/>
</dbReference>
<accession>A0A563DTJ0</accession>
<dbReference type="CDD" id="cd00093">
    <property type="entry name" value="HTH_XRE"/>
    <property type="match status" value="1"/>
</dbReference>
<dbReference type="Proteomes" id="UP000320244">
    <property type="component" value="Unassembled WGS sequence"/>
</dbReference>
<dbReference type="AlphaFoldDB" id="A0A563DTJ0"/>
<dbReference type="Pfam" id="PF01381">
    <property type="entry name" value="HTH_3"/>
    <property type="match status" value="1"/>
</dbReference>
<keyword evidence="4" id="KW-1185">Reference proteome</keyword>
<dbReference type="InterPro" id="IPR010982">
    <property type="entry name" value="Lambda_DNA-bd_dom_sf"/>
</dbReference>
<proteinExistence type="inferred from homology"/>
<name>A0A563DTJ0_9MICO</name>
<evidence type="ECO:0000256" key="1">
    <source>
        <dbReference type="ARBA" id="ARBA00007227"/>
    </source>
</evidence>
<dbReference type="OrthoDB" id="9794834at2"/>
<dbReference type="SUPFAM" id="SSF47413">
    <property type="entry name" value="lambda repressor-like DNA-binding domains"/>
    <property type="match status" value="1"/>
</dbReference>
<evidence type="ECO:0000313" key="4">
    <source>
        <dbReference type="Proteomes" id="UP000320244"/>
    </source>
</evidence>
<gene>
    <name evidence="3" type="ORF">FGL98_22680</name>
</gene>
<protein>
    <submittedName>
        <fullName evidence="3">ImmA/IrrE family metallo-endopeptidase</fullName>
    </submittedName>
</protein>
<evidence type="ECO:0000259" key="2">
    <source>
        <dbReference type="PROSITE" id="PS50943"/>
    </source>
</evidence>